<keyword evidence="2" id="KW-0472">Membrane</keyword>
<accession>A0A8X8YP52</accession>
<dbReference type="PANTHER" id="PTHR38937:SF2">
    <property type="entry name" value="MEMBRANE PROTEIN OF ER BODY-LIKE PROTEIN ISOFORM X1"/>
    <property type="match status" value="1"/>
</dbReference>
<feature type="transmembrane region" description="Helical" evidence="2">
    <location>
        <begin position="284"/>
        <end position="308"/>
    </location>
</feature>
<evidence type="ECO:0000313" key="4">
    <source>
        <dbReference type="Proteomes" id="UP000298416"/>
    </source>
</evidence>
<reference evidence="3" key="1">
    <citation type="submission" date="2018-01" db="EMBL/GenBank/DDBJ databases">
        <authorList>
            <person name="Mao J.F."/>
        </authorList>
    </citation>
    <scope>NUCLEOTIDE SEQUENCE</scope>
    <source>
        <strain evidence="3">Huo1</strain>
        <tissue evidence="3">Leaf</tissue>
    </source>
</reference>
<comment type="caution">
    <text evidence="3">The sequence shown here is derived from an EMBL/GenBank/DDBJ whole genome shotgun (WGS) entry which is preliminary data.</text>
</comment>
<feature type="compositionally biased region" description="Basic and acidic residues" evidence="1">
    <location>
        <begin position="145"/>
        <end position="183"/>
    </location>
</feature>
<gene>
    <name evidence="3" type="ORF">SASPL_101362</name>
</gene>
<name>A0A8X8YP52_SALSN</name>
<protein>
    <submittedName>
        <fullName evidence="3">Uncharacterized protein</fullName>
    </submittedName>
</protein>
<evidence type="ECO:0000256" key="1">
    <source>
        <dbReference type="SAM" id="MobiDB-lite"/>
    </source>
</evidence>
<reference evidence="3" key="2">
    <citation type="submission" date="2020-08" db="EMBL/GenBank/DDBJ databases">
        <title>Plant Genome Project.</title>
        <authorList>
            <person name="Zhang R.-G."/>
        </authorList>
    </citation>
    <scope>NUCLEOTIDE SEQUENCE</scope>
    <source>
        <strain evidence="3">Huo1</strain>
        <tissue evidence="3">Leaf</tissue>
    </source>
</reference>
<keyword evidence="4" id="KW-1185">Reference proteome</keyword>
<dbReference type="PANTHER" id="PTHR38937">
    <property type="entry name" value="MEMBRANE PROTEIN OF ER BODY-LIKE PROTEIN"/>
    <property type="match status" value="1"/>
</dbReference>
<organism evidence="3">
    <name type="scientific">Salvia splendens</name>
    <name type="common">Scarlet sage</name>
    <dbReference type="NCBI Taxonomy" id="180675"/>
    <lineage>
        <taxon>Eukaryota</taxon>
        <taxon>Viridiplantae</taxon>
        <taxon>Streptophyta</taxon>
        <taxon>Embryophyta</taxon>
        <taxon>Tracheophyta</taxon>
        <taxon>Spermatophyta</taxon>
        <taxon>Magnoliopsida</taxon>
        <taxon>eudicotyledons</taxon>
        <taxon>Gunneridae</taxon>
        <taxon>Pentapetalae</taxon>
        <taxon>asterids</taxon>
        <taxon>lamiids</taxon>
        <taxon>Lamiales</taxon>
        <taxon>Lamiaceae</taxon>
        <taxon>Nepetoideae</taxon>
        <taxon>Mentheae</taxon>
        <taxon>Salviinae</taxon>
        <taxon>Salvia</taxon>
        <taxon>Salvia subgen. Calosphace</taxon>
        <taxon>core Calosphace</taxon>
    </lineage>
</organism>
<keyword evidence="2" id="KW-0812">Transmembrane</keyword>
<feature type="transmembrane region" description="Helical" evidence="2">
    <location>
        <begin position="314"/>
        <end position="334"/>
    </location>
</feature>
<evidence type="ECO:0000313" key="3">
    <source>
        <dbReference type="EMBL" id="KAG6436463.1"/>
    </source>
</evidence>
<sequence>METIEFEVKYVDNGEKEIELVLDLGKFKRYAPHCHNCNHLATKLILRRKILDPNQNQNQTKKYWFVIWFEFFVVLIWGKPDLTPPNQVHQPAGSGKNVNKEGLLPTINLQNKNGNEPKRDTGKIENEEGGKDQLPSIDQPDENEHEPKGDIGKDENDGKHKEEGGKDKHPSTDKPDKNENGELRKKKKKEKKQKTGSESESSDSEADTVEILKCIVYGGLIESITSLSVVASGAATDASTLNVFAIGLALLFSGLIAIGNKLADLKRGRNKHYKEQLGGSKKEFVFHSTLVILSYLVFGLVTPSTFAFTFVDKYAKILAAAAAGFSCIFILAIAKVYTSEDKHVLHSYVETARNYLIISFVTSGIAYTVGYSIDMYVLKLGLFTSVERVSCYHGEAYKVNRRADPVVPFCLLLFLVMH</sequence>
<feature type="compositionally biased region" description="Basic residues" evidence="1">
    <location>
        <begin position="184"/>
        <end position="194"/>
    </location>
</feature>
<dbReference type="EMBL" id="PNBA02000001">
    <property type="protein sequence ID" value="KAG6436463.1"/>
    <property type="molecule type" value="Genomic_DNA"/>
</dbReference>
<feature type="transmembrane region" description="Helical" evidence="2">
    <location>
        <begin position="355"/>
        <end position="373"/>
    </location>
</feature>
<feature type="region of interest" description="Disordered" evidence="1">
    <location>
        <begin position="106"/>
        <end position="204"/>
    </location>
</feature>
<dbReference type="AlphaFoldDB" id="A0A8X8YP52"/>
<feature type="compositionally biased region" description="Basic and acidic residues" evidence="1">
    <location>
        <begin position="115"/>
        <end position="131"/>
    </location>
</feature>
<dbReference type="InterPro" id="IPR052843">
    <property type="entry name" value="ER_body_metal_sequester"/>
</dbReference>
<dbReference type="Proteomes" id="UP000298416">
    <property type="component" value="Unassembled WGS sequence"/>
</dbReference>
<keyword evidence="2" id="KW-1133">Transmembrane helix</keyword>
<evidence type="ECO:0000256" key="2">
    <source>
        <dbReference type="SAM" id="Phobius"/>
    </source>
</evidence>
<feature type="transmembrane region" description="Helical" evidence="2">
    <location>
        <begin position="243"/>
        <end position="263"/>
    </location>
</feature>
<proteinExistence type="predicted"/>